<dbReference type="InterPro" id="IPR044855">
    <property type="entry name" value="CoA-Trfase_III_dom3_sf"/>
</dbReference>
<evidence type="ECO:0000313" key="2">
    <source>
        <dbReference type="Proteomes" id="UP001139384"/>
    </source>
</evidence>
<dbReference type="Gene3D" id="3.30.1540.10">
    <property type="entry name" value="formyl-coa transferase, domain 3"/>
    <property type="match status" value="1"/>
</dbReference>
<keyword evidence="1" id="KW-0808">Transferase</keyword>
<gene>
    <name evidence="1" type="ORF">L0P92_01870</name>
</gene>
<dbReference type="PANTHER" id="PTHR48228:SF2">
    <property type="entry name" value="E-CINNAMOYL-COA:R-PHENYLLACTATE COA TRANSFERASE LARGE SUBUNIT"/>
    <property type="match status" value="1"/>
</dbReference>
<dbReference type="Proteomes" id="UP001139384">
    <property type="component" value="Unassembled WGS sequence"/>
</dbReference>
<dbReference type="EMBL" id="JAKEIP010000004">
    <property type="protein sequence ID" value="MCF1592321.1"/>
    <property type="molecule type" value="Genomic_DNA"/>
</dbReference>
<reference evidence="1" key="1">
    <citation type="submission" date="2022-01" db="EMBL/GenBank/DDBJ databases">
        <title>Draft Genome Sequences of Seven Type Strains of the Genus Streptomyces.</title>
        <authorList>
            <person name="Aziz S."/>
            <person name="Coretto E."/>
            <person name="Chronakova A."/>
            <person name="Sproer C."/>
            <person name="Huber K."/>
            <person name="Nouioui I."/>
            <person name="Gross H."/>
        </authorList>
    </citation>
    <scope>NUCLEOTIDE SEQUENCE</scope>
    <source>
        <strain evidence="1">DSM 103493</strain>
    </source>
</reference>
<dbReference type="RefSeq" id="WP_234760614.1">
    <property type="nucleotide sequence ID" value="NZ_JAKEIP010000004.1"/>
</dbReference>
<organism evidence="1 2">
    <name type="scientific">Streptomyces muensis</name>
    <dbReference type="NCBI Taxonomy" id="1077944"/>
    <lineage>
        <taxon>Bacteria</taxon>
        <taxon>Bacillati</taxon>
        <taxon>Actinomycetota</taxon>
        <taxon>Actinomycetes</taxon>
        <taxon>Kitasatosporales</taxon>
        <taxon>Streptomycetaceae</taxon>
        <taxon>Streptomyces</taxon>
    </lineage>
</organism>
<dbReference type="Pfam" id="PF02515">
    <property type="entry name" value="CoA_transf_3"/>
    <property type="match status" value="1"/>
</dbReference>
<accession>A0A9X1PSR3</accession>
<keyword evidence="2" id="KW-1185">Reference proteome</keyword>
<proteinExistence type="predicted"/>
<protein>
    <submittedName>
        <fullName evidence="1">CoA transferase</fullName>
    </submittedName>
</protein>
<sequence length="401" mass="44557">MFEGVRVVELAQWLFVPAAGSLLADWGADVIHIENPKGGDPFRGLNERSQAKSDDGRNLAMELVNRGKRSAAIDVGSERGRELMYDLLREADVFLTNFRPGVLKRLGYDAETVHAINPRLVIGRGHGFGVRGPDADKAGYGNSAFWARGGFGHLLTPEGLEYPVMQNGAFGDRAAGLSLAFGVAGALYRRERTGEGSVVDASLLSAAMWLTASDLVLALQGEEPRKYQRANGWNPNPLVDCYRTKDGRHIQLAFLQPDRYLPDFCRLIGREDWLADERFKDMAARQENSAAFSATLEEEFDKRTYAEWCELLETIDVPWAPYQSMEEVIRDPQVVANEYIKPVDAMGGAEYSLPAVPVQIDGNGPSLRRGPEYSEHTERILLEINRSWEDIAELTDQGIIP</sequence>
<dbReference type="PANTHER" id="PTHR48228">
    <property type="entry name" value="SUCCINYL-COA--D-CITRAMALATE COA-TRANSFERASE"/>
    <property type="match status" value="1"/>
</dbReference>
<dbReference type="Gene3D" id="3.40.50.10540">
    <property type="entry name" value="Crotonobetainyl-coa:carnitine coa-transferase, domain 1"/>
    <property type="match status" value="1"/>
</dbReference>
<comment type="caution">
    <text evidence="1">The sequence shown here is derived from an EMBL/GenBank/DDBJ whole genome shotgun (WGS) entry which is preliminary data.</text>
</comment>
<dbReference type="SUPFAM" id="SSF89796">
    <property type="entry name" value="CoA-transferase family III (CaiB/BaiF)"/>
    <property type="match status" value="1"/>
</dbReference>
<dbReference type="AlphaFoldDB" id="A0A9X1PSR3"/>
<dbReference type="InterPro" id="IPR023606">
    <property type="entry name" value="CoA-Trfase_III_dom_1_sf"/>
</dbReference>
<dbReference type="InterPro" id="IPR050509">
    <property type="entry name" value="CoA-transferase_III"/>
</dbReference>
<name>A0A9X1PSR3_STRM4</name>
<dbReference type="GO" id="GO:0016740">
    <property type="term" value="F:transferase activity"/>
    <property type="evidence" value="ECO:0007669"/>
    <property type="project" value="UniProtKB-KW"/>
</dbReference>
<evidence type="ECO:0000313" key="1">
    <source>
        <dbReference type="EMBL" id="MCF1592321.1"/>
    </source>
</evidence>
<dbReference type="InterPro" id="IPR003673">
    <property type="entry name" value="CoA-Trfase_fam_III"/>
</dbReference>